<keyword evidence="1" id="KW-0812">Transmembrane</keyword>
<name>A0A2V1DW39_9PLEO</name>
<evidence type="ECO:0000313" key="2">
    <source>
        <dbReference type="EMBL" id="PVI02568.1"/>
    </source>
</evidence>
<gene>
    <name evidence="2" type="ORF">DM02DRAFT_298647</name>
</gene>
<dbReference type="Proteomes" id="UP000244855">
    <property type="component" value="Unassembled WGS sequence"/>
</dbReference>
<feature type="transmembrane region" description="Helical" evidence="1">
    <location>
        <begin position="32"/>
        <end position="50"/>
    </location>
</feature>
<organism evidence="2 3">
    <name type="scientific">Periconia macrospinosa</name>
    <dbReference type="NCBI Taxonomy" id="97972"/>
    <lineage>
        <taxon>Eukaryota</taxon>
        <taxon>Fungi</taxon>
        <taxon>Dikarya</taxon>
        <taxon>Ascomycota</taxon>
        <taxon>Pezizomycotina</taxon>
        <taxon>Dothideomycetes</taxon>
        <taxon>Pleosporomycetidae</taxon>
        <taxon>Pleosporales</taxon>
        <taxon>Massarineae</taxon>
        <taxon>Periconiaceae</taxon>
        <taxon>Periconia</taxon>
    </lineage>
</organism>
<protein>
    <submittedName>
        <fullName evidence="2">Uncharacterized protein</fullName>
    </submittedName>
</protein>
<keyword evidence="1" id="KW-0472">Membrane</keyword>
<keyword evidence="1" id="KW-1133">Transmembrane helix</keyword>
<dbReference type="EMBL" id="KZ805341">
    <property type="protein sequence ID" value="PVI02568.1"/>
    <property type="molecule type" value="Genomic_DNA"/>
</dbReference>
<keyword evidence="3" id="KW-1185">Reference proteome</keyword>
<evidence type="ECO:0000313" key="3">
    <source>
        <dbReference type="Proteomes" id="UP000244855"/>
    </source>
</evidence>
<reference evidence="2 3" key="1">
    <citation type="journal article" date="2018" name="Sci. Rep.">
        <title>Comparative genomics provides insights into the lifestyle and reveals functional heterogeneity of dark septate endophytic fungi.</title>
        <authorList>
            <person name="Knapp D.G."/>
            <person name="Nemeth J.B."/>
            <person name="Barry K."/>
            <person name="Hainaut M."/>
            <person name="Henrissat B."/>
            <person name="Johnson J."/>
            <person name="Kuo A."/>
            <person name="Lim J.H.P."/>
            <person name="Lipzen A."/>
            <person name="Nolan M."/>
            <person name="Ohm R.A."/>
            <person name="Tamas L."/>
            <person name="Grigoriev I.V."/>
            <person name="Spatafora J.W."/>
            <person name="Nagy L.G."/>
            <person name="Kovacs G.M."/>
        </authorList>
    </citation>
    <scope>NUCLEOTIDE SEQUENCE [LARGE SCALE GENOMIC DNA]</scope>
    <source>
        <strain evidence="2 3">DSE2036</strain>
    </source>
</reference>
<accession>A0A2V1DW39</accession>
<dbReference type="AlphaFoldDB" id="A0A2V1DW39"/>
<proteinExistence type="predicted"/>
<evidence type="ECO:0000256" key="1">
    <source>
        <dbReference type="SAM" id="Phobius"/>
    </source>
</evidence>
<sequence>MNPWHYSFLHLFPACFMPTFQRIQITGAHITLHYWFTLSVSLMLWYYALLRPRPCIGPYKMNLPELSPTVISNVLSTIYAQRGVQENV</sequence>